<dbReference type="FunFam" id="3.40.50.300:FF:000285">
    <property type="entry name" value="Sporulation initiation inhibitor Soj"/>
    <property type="match status" value="1"/>
</dbReference>
<dbReference type="Pfam" id="PF13614">
    <property type="entry name" value="AAA_31"/>
    <property type="match status" value="1"/>
</dbReference>
<evidence type="ECO:0000259" key="2">
    <source>
        <dbReference type="Pfam" id="PF13614"/>
    </source>
</evidence>
<dbReference type="CDD" id="cd02042">
    <property type="entry name" value="ParAB_family"/>
    <property type="match status" value="1"/>
</dbReference>
<dbReference type="InterPro" id="IPR050678">
    <property type="entry name" value="DNA_Partitioning_ATPase"/>
</dbReference>
<dbReference type="Proteomes" id="UP000000263">
    <property type="component" value="Chromosome"/>
</dbReference>
<dbReference type="PIRSF" id="PIRSF009320">
    <property type="entry name" value="Nuc_binding_HP_1000"/>
    <property type="match status" value="1"/>
</dbReference>
<dbReference type="HOGENOM" id="CLU_037612_1_4_0"/>
<name>A7NLQ1_ROSCS</name>
<dbReference type="InterPro" id="IPR027417">
    <property type="entry name" value="P-loop_NTPase"/>
</dbReference>
<comment type="similarity">
    <text evidence="1">Belongs to the ParA family.</text>
</comment>
<evidence type="ECO:0000256" key="1">
    <source>
        <dbReference type="ARBA" id="ARBA00006976"/>
    </source>
</evidence>
<dbReference type="KEGG" id="rca:Rcas_2365"/>
<dbReference type="OrthoDB" id="9815116at2"/>
<evidence type="ECO:0000313" key="3">
    <source>
        <dbReference type="EMBL" id="ABU58447.1"/>
    </source>
</evidence>
<evidence type="ECO:0000313" key="4">
    <source>
        <dbReference type="Proteomes" id="UP000000263"/>
    </source>
</evidence>
<accession>A7NLQ1</accession>
<dbReference type="AlphaFoldDB" id="A7NLQ1"/>
<gene>
    <name evidence="3" type="ordered locus">Rcas_2365</name>
</gene>
<dbReference type="SUPFAM" id="SSF52540">
    <property type="entry name" value="P-loop containing nucleoside triphosphate hydrolases"/>
    <property type="match status" value="1"/>
</dbReference>
<organism evidence="3 4">
    <name type="scientific">Roseiflexus castenholzii (strain DSM 13941 / HLO8)</name>
    <dbReference type="NCBI Taxonomy" id="383372"/>
    <lineage>
        <taxon>Bacteria</taxon>
        <taxon>Bacillati</taxon>
        <taxon>Chloroflexota</taxon>
        <taxon>Chloroflexia</taxon>
        <taxon>Chloroflexales</taxon>
        <taxon>Roseiflexineae</taxon>
        <taxon>Roseiflexaceae</taxon>
        <taxon>Roseiflexus</taxon>
    </lineage>
</organism>
<dbReference type="RefSeq" id="WP_012120871.1">
    <property type="nucleotide sequence ID" value="NC_009767.1"/>
</dbReference>
<sequence length="256" mass="27731">MGLIIALAMQKGGVGKTTTALSLGVALAARERRVLLIDIDPQANLTQGLGVDPSQLEYSVYEVLLNPERGSVFATITTDDGVDLIPSSLLLAGAELELAGRVGRELLLRKALRTTRDAYDYILIDPPPSLGLFSLNALAAAQHVLVPLQLHAYALKAMPQLEQTIDLVREINPDLAIGGVLCTLADRRTNLSHEIERQVRERYGALVFQTVIPINVKLAEAPNAGMPIHRYAPGSVGAQAYNALADELELRLHHQR</sequence>
<dbReference type="InterPro" id="IPR025669">
    <property type="entry name" value="AAA_dom"/>
</dbReference>
<protein>
    <submittedName>
        <fullName evidence="3">Cobyrinic acid ac-diamide synthase</fullName>
    </submittedName>
</protein>
<dbReference type="PANTHER" id="PTHR13696">
    <property type="entry name" value="P-LOOP CONTAINING NUCLEOSIDE TRIPHOSPHATE HYDROLASE"/>
    <property type="match status" value="1"/>
</dbReference>
<feature type="domain" description="AAA" evidence="2">
    <location>
        <begin position="4"/>
        <end position="177"/>
    </location>
</feature>
<dbReference type="STRING" id="383372.Rcas_2365"/>
<keyword evidence="4" id="KW-1185">Reference proteome</keyword>
<dbReference type="PANTHER" id="PTHR13696:SF99">
    <property type="entry name" value="COBYRINIC ACID AC-DIAMIDE SYNTHASE"/>
    <property type="match status" value="1"/>
</dbReference>
<dbReference type="EMBL" id="CP000804">
    <property type="protein sequence ID" value="ABU58447.1"/>
    <property type="molecule type" value="Genomic_DNA"/>
</dbReference>
<dbReference type="Gene3D" id="3.40.50.300">
    <property type="entry name" value="P-loop containing nucleotide triphosphate hydrolases"/>
    <property type="match status" value="1"/>
</dbReference>
<reference evidence="3 4" key="1">
    <citation type="submission" date="2007-08" db="EMBL/GenBank/DDBJ databases">
        <title>Complete sequence of Roseiflexus castenholzii DSM 13941.</title>
        <authorList>
            <consortium name="US DOE Joint Genome Institute"/>
            <person name="Copeland A."/>
            <person name="Lucas S."/>
            <person name="Lapidus A."/>
            <person name="Barry K."/>
            <person name="Glavina del Rio T."/>
            <person name="Dalin E."/>
            <person name="Tice H."/>
            <person name="Pitluck S."/>
            <person name="Thompson L.S."/>
            <person name="Brettin T."/>
            <person name="Bruce D."/>
            <person name="Detter J.C."/>
            <person name="Han C."/>
            <person name="Tapia R."/>
            <person name="Schmutz J."/>
            <person name="Larimer F."/>
            <person name="Land M."/>
            <person name="Hauser L."/>
            <person name="Kyrpides N."/>
            <person name="Mikhailova N."/>
            <person name="Bryant D.A."/>
            <person name="Hanada S."/>
            <person name="Tsukatani Y."/>
            <person name="Richardson P."/>
        </authorList>
    </citation>
    <scope>NUCLEOTIDE SEQUENCE [LARGE SCALE GENOMIC DNA]</scope>
    <source>
        <strain evidence="4">DSM 13941 / HLO8</strain>
    </source>
</reference>
<dbReference type="eggNOG" id="COG1192">
    <property type="taxonomic scope" value="Bacteria"/>
</dbReference>
<proteinExistence type="inferred from homology"/>